<dbReference type="InterPro" id="IPR036477">
    <property type="entry name" value="Formyl_transf_N_sf"/>
</dbReference>
<dbReference type="NCBIfam" id="NF004684">
    <property type="entry name" value="PRK06027.1"/>
    <property type="match status" value="1"/>
</dbReference>
<dbReference type="SUPFAM" id="SSF55021">
    <property type="entry name" value="ACT-like"/>
    <property type="match status" value="1"/>
</dbReference>
<name>A0ABN2I3U3_9MICO</name>
<protein>
    <recommendedName>
        <fullName evidence="3 4">Formyltetrahydrofolate deformylase</fullName>
        <ecNumber evidence="3 4">3.5.1.10</ecNumber>
    </recommendedName>
    <alternativeName>
        <fullName evidence="3">Formyl-FH(4) hydrolase</fullName>
    </alternativeName>
</protein>
<evidence type="ECO:0000313" key="7">
    <source>
        <dbReference type="Proteomes" id="UP001501690"/>
    </source>
</evidence>
<keyword evidence="7" id="KW-1185">Reference proteome</keyword>
<proteinExistence type="inferred from homology"/>
<keyword evidence="3" id="KW-0658">Purine biosynthesis</keyword>
<keyword evidence="2 3" id="KW-0378">Hydrolase</keyword>
<evidence type="ECO:0000259" key="5">
    <source>
        <dbReference type="PROSITE" id="PS51671"/>
    </source>
</evidence>
<dbReference type="Gene3D" id="3.40.50.170">
    <property type="entry name" value="Formyl transferase, N-terminal domain"/>
    <property type="match status" value="1"/>
</dbReference>
<dbReference type="PROSITE" id="PS51671">
    <property type="entry name" value="ACT"/>
    <property type="match status" value="1"/>
</dbReference>
<dbReference type="InterPro" id="IPR004810">
    <property type="entry name" value="PurU"/>
</dbReference>
<evidence type="ECO:0000313" key="6">
    <source>
        <dbReference type="EMBL" id="GAA1698087.1"/>
    </source>
</evidence>
<dbReference type="SUPFAM" id="SSF53328">
    <property type="entry name" value="Formyltransferase"/>
    <property type="match status" value="1"/>
</dbReference>
<dbReference type="PANTHER" id="PTHR42706:SF1">
    <property type="entry name" value="FORMYLTETRAHYDROFOLATE DEFORMYLASE 2, MITOCHONDRIAL"/>
    <property type="match status" value="1"/>
</dbReference>
<evidence type="ECO:0000256" key="1">
    <source>
        <dbReference type="ARBA" id="ARBA00022563"/>
    </source>
</evidence>
<dbReference type="CDD" id="cd04875">
    <property type="entry name" value="ACT_F4HF-DF"/>
    <property type="match status" value="1"/>
</dbReference>
<dbReference type="InterPro" id="IPR045865">
    <property type="entry name" value="ACT-like_dom_sf"/>
</dbReference>
<dbReference type="Gene3D" id="3.30.70.260">
    <property type="match status" value="1"/>
</dbReference>
<dbReference type="NCBIfam" id="TIGR00655">
    <property type="entry name" value="PurU"/>
    <property type="match status" value="1"/>
</dbReference>
<keyword evidence="1 3" id="KW-0554">One-carbon metabolism</keyword>
<dbReference type="Pfam" id="PF00551">
    <property type="entry name" value="Formyl_trans_N"/>
    <property type="match status" value="1"/>
</dbReference>
<evidence type="ECO:0000256" key="3">
    <source>
        <dbReference type="HAMAP-Rule" id="MF_01927"/>
    </source>
</evidence>
<dbReference type="EC" id="3.5.1.10" evidence="3 4"/>
<dbReference type="InterPro" id="IPR002376">
    <property type="entry name" value="Formyl_transf_N"/>
</dbReference>
<dbReference type="PRINTS" id="PR01575">
    <property type="entry name" value="FFH4HYDRLASE"/>
</dbReference>
<reference evidence="6 7" key="1">
    <citation type="journal article" date="2019" name="Int. J. Syst. Evol. Microbiol.">
        <title>The Global Catalogue of Microorganisms (GCM) 10K type strain sequencing project: providing services to taxonomists for standard genome sequencing and annotation.</title>
        <authorList>
            <consortium name="The Broad Institute Genomics Platform"/>
            <consortium name="The Broad Institute Genome Sequencing Center for Infectious Disease"/>
            <person name="Wu L."/>
            <person name="Ma J."/>
        </authorList>
    </citation>
    <scope>NUCLEOTIDE SEQUENCE [LARGE SCALE GENOMIC DNA]</scope>
    <source>
        <strain evidence="6 7">JCM 15577</strain>
    </source>
</reference>
<comment type="similarity">
    <text evidence="3">Belongs to the PurU family.</text>
</comment>
<dbReference type="Proteomes" id="UP001501690">
    <property type="component" value="Unassembled WGS sequence"/>
</dbReference>
<comment type="pathway">
    <text evidence="3">Purine metabolism; IMP biosynthesis via de novo pathway; formate from 10-formyl-5,6,7,8-tetrahydrofolate: step 1/1.</text>
</comment>
<comment type="function">
    <text evidence="3">Catalyzes the hydrolysis of 10-formyltetrahydrofolate (formyl-FH4) to formate and tetrahydrofolate (FH4).</text>
</comment>
<feature type="domain" description="ACT" evidence="5">
    <location>
        <begin position="25"/>
        <end position="107"/>
    </location>
</feature>
<organism evidence="6 7">
    <name type="scientific">Microbacterium sediminicola</name>
    <dbReference type="NCBI Taxonomy" id="415210"/>
    <lineage>
        <taxon>Bacteria</taxon>
        <taxon>Bacillati</taxon>
        <taxon>Actinomycetota</taxon>
        <taxon>Actinomycetes</taxon>
        <taxon>Micrococcales</taxon>
        <taxon>Microbacteriaceae</taxon>
        <taxon>Microbacterium</taxon>
    </lineage>
</organism>
<accession>A0ABN2I3U3</accession>
<comment type="caution">
    <text evidence="6">The sequence shown here is derived from an EMBL/GenBank/DDBJ whole genome shotgun (WGS) entry which is preliminary data.</text>
</comment>
<evidence type="ECO:0000256" key="4">
    <source>
        <dbReference type="NCBIfam" id="TIGR00655"/>
    </source>
</evidence>
<dbReference type="InterPro" id="IPR044074">
    <property type="entry name" value="PurU_ACT"/>
</dbReference>
<dbReference type="EMBL" id="BAAAPL010000001">
    <property type="protein sequence ID" value="GAA1698087.1"/>
    <property type="molecule type" value="Genomic_DNA"/>
</dbReference>
<dbReference type="Pfam" id="PF01842">
    <property type="entry name" value="ACT"/>
    <property type="match status" value="1"/>
</dbReference>
<feature type="active site" evidence="3">
    <location>
        <position position="248"/>
    </location>
</feature>
<dbReference type="HAMAP" id="MF_01927">
    <property type="entry name" value="PurU"/>
    <property type="match status" value="1"/>
</dbReference>
<dbReference type="CDD" id="cd08648">
    <property type="entry name" value="FMT_core_Formyl-FH4-Hydrolase_C"/>
    <property type="match status" value="1"/>
</dbReference>
<comment type="catalytic activity">
    <reaction evidence="3">
        <text>(6R)-10-formyltetrahydrofolate + H2O = (6S)-5,6,7,8-tetrahydrofolate + formate + H(+)</text>
        <dbReference type="Rhea" id="RHEA:19833"/>
        <dbReference type="ChEBI" id="CHEBI:15377"/>
        <dbReference type="ChEBI" id="CHEBI:15378"/>
        <dbReference type="ChEBI" id="CHEBI:15740"/>
        <dbReference type="ChEBI" id="CHEBI:57453"/>
        <dbReference type="ChEBI" id="CHEBI:195366"/>
        <dbReference type="EC" id="3.5.1.10"/>
    </reaction>
</comment>
<evidence type="ECO:0000256" key="2">
    <source>
        <dbReference type="ARBA" id="ARBA00022801"/>
    </source>
</evidence>
<gene>
    <name evidence="6" type="primary">purU_1</name>
    <name evidence="3" type="synonym">purU</name>
    <name evidence="6" type="ORF">GCM10009808_14450</name>
</gene>
<sequence>MEQIMTLVEPRPAATSAKLPSDEGVLLVEGEDQPGLIQAITTVLHESGANIVSLDQYSDNPEGGHFFQRTVFHLPDFTAAREDLEAKLDKVISDDFGLTWRLNDRSVPKRVAILASTSDHCLLDLLWRHRRGEIPMTVSMVISNHTNVANDVRSFGIPFFHVPSQGADKSAAEAEIVRLLRGNVDLVVLARYMQILSPSFLENVEVPVINIHHSFLPAFIGAGPYKKAKERGVKLIGATAHYVTEDLDEGPIIEQDVARVDHSMTAADMQRKGANVERAVLSRAVTWHCEDRVIRHGRETVIF</sequence>
<dbReference type="InterPro" id="IPR002912">
    <property type="entry name" value="ACT_dom"/>
</dbReference>
<dbReference type="PANTHER" id="PTHR42706">
    <property type="entry name" value="FORMYLTETRAHYDROFOLATE DEFORMYLASE"/>
    <property type="match status" value="1"/>
</dbReference>
<dbReference type="PIRSF" id="PIRSF036480">
    <property type="entry name" value="FormyFH4_hydr"/>
    <property type="match status" value="1"/>
</dbReference>
<dbReference type="InterPro" id="IPR041729">
    <property type="entry name" value="Formyl-FH4-Hydrolase_C"/>
</dbReference>